<protein>
    <submittedName>
        <fullName evidence="1">2'-5' RNA ligase family protein</fullName>
    </submittedName>
</protein>
<dbReference type="Pfam" id="PF13563">
    <property type="entry name" value="2_5_RNA_ligase2"/>
    <property type="match status" value="1"/>
</dbReference>
<keyword evidence="1" id="KW-0436">Ligase</keyword>
<proteinExistence type="predicted"/>
<dbReference type="RefSeq" id="WP_380932160.1">
    <property type="nucleotide sequence ID" value="NZ_JBHUEG010000002.1"/>
</dbReference>
<sequence>MEKMHISIVFQPCEKGIRFVASLKQLAKRLLNKWYPSCHSIAHISICKIEVSERDLAIIVRDLTERLRYERGQYVYFDRFSSYPSSGTLYIDPTVYAKKFLRAKMRTVVEEVRRVVPAKLVAEPHVTIGRQLEPADLVDLKTSGAFEAVDFDFFCGGIVLRKFNHETNQYEAFLEIPFRGEEPSMKSGQLSLGF</sequence>
<dbReference type="Proteomes" id="UP001597545">
    <property type="component" value="Unassembled WGS sequence"/>
</dbReference>
<dbReference type="SUPFAM" id="SSF55144">
    <property type="entry name" value="LigT-like"/>
    <property type="match status" value="1"/>
</dbReference>
<dbReference type="GO" id="GO:0016874">
    <property type="term" value="F:ligase activity"/>
    <property type="evidence" value="ECO:0007669"/>
    <property type="project" value="UniProtKB-KW"/>
</dbReference>
<dbReference type="InterPro" id="IPR009097">
    <property type="entry name" value="Cyclic_Pdiesterase"/>
</dbReference>
<dbReference type="EMBL" id="JBHULR010000001">
    <property type="protein sequence ID" value="MFD2546177.1"/>
    <property type="molecule type" value="Genomic_DNA"/>
</dbReference>
<evidence type="ECO:0000313" key="1">
    <source>
        <dbReference type="EMBL" id="MFD2546177.1"/>
    </source>
</evidence>
<comment type="caution">
    <text evidence="1">The sequence shown here is derived from an EMBL/GenBank/DDBJ whole genome shotgun (WGS) entry which is preliminary data.</text>
</comment>
<name>A0ABW5KEQ4_9SPHI</name>
<keyword evidence="2" id="KW-1185">Reference proteome</keyword>
<evidence type="ECO:0000313" key="2">
    <source>
        <dbReference type="Proteomes" id="UP001597545"/>
    </source>
</evidence>
<reference evidence="2" key="1">
    <citation type="journal article" date="2019" name="Int. J. Syst. Evol. Microbiol.">
        <title>The Global Catalogue of Microorganisms (GCM) 10K type strain sequencing project: providing services to taxonomists for standard genome sequencing and annotation.</title>
        <authorList>
            <consortium name="The Broad Institute Genomics Platform"/>
            <consortium name="The Broad Institute Genome Sequencing Center for Infectious Disease"/>
            <person name="Wu L."/>
            <person name="Ma J."/>
        </authorList>
    </citation>
    <scope>NUCLEOTIDE SEQUENCE [LARGE SCALE GENOMIC DNA]</scope>
    <source>
        <strain evidence="2">KCTC 42662</strain>
    </source>
</reference>
<organism evidence="1 2">
    <name type="scientific">Sphingobacterium suaedae</name>
    <dbReference type="NCBI Taxonomy" id="1686402"/>
    <lineage>
        <taxon>Bacteria</taxon>
        <taxon>Pseudomonadati</taxon>
        <taxon>Bacteroidota</taxon>
        <taxon>Sphingobacteriia</taxon>
        <taxon>Sphingobacteriales</taxon>
        <taxon>Sphingobacteriaceae</taxon>
        <taxon>Sphingobacterium</taxon>
    </lineage>
</organism>
<gene>
    <name evidence="1" type="ORF">ACFSR5_00815</name>
</gene>
<dbReference type="Gene3D" id="3.90.1140.10">
    <property type="entry name" value="Cyclic phosphodiesterase"/>
    <property type="match status" value="1"/>
</dbReference>
<accession>A0ABW5KEQ4</accession>